<feature type="domain" description="MSP" evidence="4">
    <location>
        <begin position="308"/>
        <end position="427"/>
    </location>
</feature>
<evidence type="ECO:0000256" key="1">
    <source>
        <dbReference type="SAM" id="Coils"/>
    </source>
</evidence>
<evidence type="ECO:0000313" key="5">
    <source>
        <dbReference type="EMBL" id="CAG9800414.1"/>
    </source>
</evidence>
<feature type="domain" description="CRAL-TRIO" evidence="3">
    <location>
        <begin position="87"/>
        <end position="243"/>
    </location>
</feature>
<feature type="coiled-coil region" evidence="1">
    <location>
        <begin position="473"/>
        <end position="500"/>
    </location>
</feature>
<dbReference type="InterPro" id="IPR008962">
    <property type="entry name" value="PapD-like_sf"/>
</dbReference>
<dbReference type="OrthoDB" id="75724at2759"/>
<dbReference type="InterPro" id="IPR013783">
    <property type="entry name" value="Ig-like_fold"/>
</dbReference>
<dbReference type="PROSITE" id="PS50191">
    <property type="entry name" value="CRAL_TRIO"/>
    <property type="match status" value="1"/>
</dbReference>
<dbReference type="AlphaFoldDB" id="A0A9N9RLE1"/>
<dbReference type="SMART" id="SM00516">
    <property type="entry name" value="SEC14"/>
    <property type="match status" value="1"/>
</dbReference>
<dbReference type="InterPro" id="IPR000535">
    <property type="entry name" value="MSP_dom"/>
</dbReference>
<evidence type="ECO:0000256" key="2">
    <source>
        <dbReference type="SAM" id="Phobius"/>
    </source>
</evidence>
<evidence type="ECO:0000259" key="4">
    <source>
        <dbReference type="PROSITE" id="PS50202"/>
    </source>
</evidence>
<evidence type="ECO:0000313" key="6">
    <source>
        <dbReference type="Proteomes" id="UP001153620"/>
    </source>
</evidence>
<dbReference type="SUPFAM" id="SSF49354">
    <property type="entry name" value="PapD-like"/>
    <property type="match status" value="1"/>
</dbReference>
<dbReference type="PANTHER" id="PTHR46384">
    <property type="entry name" value="MOTILE SPERM DOMAIN-CONTAINING PROTEIN 2"/>
    <property type="match status" value="1"/>
</dbReference>
<proteinExistence type="predicted"/>
<protein>
    <recommendedName>
        <fullName evidence="7">Motile sperm domain-containing protein 2</fullName>
    </recommendedName>
</protein>
<keyword evidence="2" id="KW-1133">Transmembrane helix</keyword>
<dbReference type="SUPFAM" id="SSF52087">
    <property type="entry name" value="CRAL/TRIO domain"/>
    <property type="match status" value="1"/>
</dbReference>
<reference evidence="5" key="1">
    <citation type="submission" date="2022-01" db="EMBL/GenBank/DDBJ databases">
        <authorList>
            <person name="King R."/>
        </authorList>
    </citation>
    <scope>NUCLEOTIDE SEQUENCE</scope>
</reference>
<dbReference type="Pfam" id="PF00635">
    <property type="entry name" value="Motile_Sperm"/>
    <property type="match status" value="1"/>
</dbReference>
<keyword evidence="2" id="KW-0812">Transmembrane</keyword>
<dbReference type="Gene3D" id="3.40.525.10">
    <property type="entry name" value="CRAL-TRIO lipid binding domain"/>
    <property type="match status" value="1"/>
</dbReference>
<dbReference type="InterPro" id="IPR036865">
    <property type="entry name" value="CRAL-TRIO_dom_sf"/>
</dbReference>
<dbReference type="GO" id="GO:0140284">
    <property type="term" value="C:endoplasmic reticulum-endosome membrane contact site"/>
    <property type="evidence" value="ECO:0007669"/>
    <property type="project" value="TreeGrafter"/>
</dbReference>
<organism evidence="5 6">
    <name type="scientific">Chironomus riparius</name>
    <dbReference type="NCBI Taxonomy" id="315576"/>
    <lineage>
        <taxon>Eukaryota</taxon>
        <taxon>Metazoa</taxon>
        <taxon>Ecdysozoa</taxon>
        <taxon>Arthropoda</taxon>
        <taxon>Hexapoda</taxon>
        <taxon>Insecta</taxon>
        <taxon>Pterygota</taxon>
        <taxon>Neoptera</taxon>
        <taxon>Endopterygota</taxon>
        <taxon>Diptera</taxon>
        <taxon>Nematocera</taxon>
        <taxon>Chironomoidea</taxon>
        <taxon>Chironomidae</taxon>
        <taxon>Chironominae</taxon>
        <taxon>Chironomus</taxon>
    </lineage>
</organism>
<dbReference type="InterPro" id="IPR036273">
    <property type="entry name" value="CRAL/TRIO_N_dom_sf"/>
</dbReference>
<evidence type="ECO:0008006" key="7">
    <source>
        <dbReference type="Google" id="ProtNLM"/>
    </source>
</evidence>
<dbReference type="SUPFAM" id="SSF46938">
    <property type="entry name" value="CRAL/TRIO N-terminal domain"/>
    <property type="match status" value="1"/>
</dbReference>
<dbReference type="Gene3D" id="2.60.40.10">
    <property type="entry name" value="Immunoglobulins"/>
    <property type="match status" value="1"/>
</dbReference>
<dbReference type="InterPro" id="IPR053012">
    <property type="entry name" value="ER-organelle_contact"/>
</dbReference>
<feature type="transmembrane region" description="Helical" evidence="2">
    <location>
        <begin position="500"/>
        <end position="519"/>
    </location>
</feature>
<dbReference type="PROSITE" id="PS50202">
    <property type="entry name" value="MSP"/>
    <property type="match status" value="1"/>
</dbReference>
<keyword evidence="1" id="KW-0175">Coiled coil</keyword>
<dbReference type="Pfam" id="PF00650">
    <property type="entry name" value="CRAL_TRIO"/>
    <property type="match status" value="1"/>
</dbReference>
<gene>
    <name evidence="5" type="ORF">CHIRRI_LOCUS3357</name>
</gene>
<dbReference type="EMBL" id="OU895877">
    <property type="protein sequence ID" value="CAG9800414.1"/>
    <property type="molecule type" value="Genomic_DNA"/>
</dbReference>
<evidence type="ECO:0000259" key="3">
    <source>
        <dbReference type="PROSITE" id="PS50191"/>
    </source>
</evidence>
<dbReference type="InterPro" id="IPR001251">
    <property type="entry name" value="CRAL-TRIO_dom"/>
</dbReference>
<sequence length="534" mass="61886">MVKHTEDPELDLEAVKELRKLILDKITNGDDESVDGFHPKDLLRINQDFWVTNFLVANDYNMKESFKQCWDTLEWRKKFGVNDITEETVPPNYLENGNVYIRGEDVEGHKLMFFRIRIYSRGFRTLEGLKWFLLYWFERSMRAANDGQITVVLDMINSGLKNMDLEYIKLMINILKSYYPNSLSYILVYDMPWVMSGVFQIVKGLLPKKVVERMKFINSKTVRQYIDDENMPYEWGGLDKYELKFEPEVCPAELMEKEEVFENNNDELQENFNITNVTVRKVHFANLQESPMSDVSSNSQFENNYGDMLQLTPAETIVFQKNNNNEYFGNVEILNVGKKAITYKVKTTAPDKFRVRPSSGTLSPNNNAIINVLIQKNQHTLPVNKDKFLVMCMPLPDESLTNEEISNIWKEVNASSPVEQHRLKCAMPVTTAIINNLEGISDYFLDSTTVSSSNIVHSSVSHNGTKPTSSHTQQHLQVTVNQLSENVHNMQQQIKTMQSLQWITIFVFIMLSISIVYILKMEIQNSNSQYCIDK</sequence>
<keyword evidence="6" id="KW-1185">Reference proteome</keyword>
<accession>A0A9N9RLE1</accession>
<dbReference type="Proteomes" id="UP001153620">
    <property type="component" value="Chromosome 1"/>
</dbReference>
<dbReference type="PANTHER" id="PTHR46384:SF1">
    <property type="entry name" value="MOTILE SPERM DOMAIN-CONTAINING PROTEIN 2"/>
    <property type="match status" value="1"/>
</dbReference>
<dbReference type="CDD" id="cd00170">
    <property type="entry name" value="SEC14"/>
    <property type="match status" value="1"/>
</dbReference>
<dbReference type="GO" id="GO:0012505">
    <property type="term" value="C:endomembrane system"/>
    <property type="evidence" value="ECO:0007669"/>
    <property type="project" value="TreeGrafter"/>
</dbReference>
<reference evidence="5" key="2">
    <citation type="submission" date="2022-10" db="EMBL/GenBank/DDBJ databases">
        <authorList>
            <consortium name="ENA_rothamsted_submissions"/>
            <consortium name="culmorum"/>
            <person name="King R."/>
        </authorList>
    </citation>
    <scope>NUCLEOTIDE SEQUENCE</scope>
</reference>
<keyword evidence="2" id="KW-0472">Membrane</keyword>
<name>A0A9N9RLE1_9DIPT</name>